<sequence>MGKRRRVGVEGGGTTFVVALSEDGDDWSHVEERFEIPTTSAEETLQKVKEILDQLYPFDALGISCFGPLELNETKEKYGYITTTPKLQWKDTNILGILAGKDTKWADVPIGFDTDVNAPAMAEFAYHNNTNKNNEKKEEEEEKIESCAYITVGTGIGVGLVINSKPVHGLLHPEAGHISNTPDKWQFPPPTNTEKSKVDDNENIVYDHFEGTCPFHGSACVEGMASSVALAKRANCTLEELKLLSDDDIIWEKCAHHLGGLCATLLLVASPEKIVLSGGVMRRTVLFPKIREKVYELLGGYIGVDRVQSKKGLEKLIGPSRWGDTAGIIGSLYLAEMAYLQR</sequence>
<dbReference type="PROSITE" id="PS01125">
    <property type="entry name" value="ROK"/>
    <property type="match status" value="1"/>
</dbReference>
<dbReference type="InterPro" id="IPR043129">
    <property type="entry name" value="ATPase_NBD"/>
</dbReference>
<accession>K8F3P0</accession>
<dbReference type="KEGG" id="bpg:Bathy04g03450"/>
<evidence type="ECO:0000256" key="6">
    <source>
        <dbReference type="ARBA" id="ARBA00048451"/>
    </source>
</evidence>
<dbReference type="GO" id="GO:0046872">
    <property type="term" value="F:metal ion binding"/>
    <property type="evidence" value="ECO:0007669"/>
    <property type="project" value="UniProtKB-KW"/>
</dbReference>
<reference evidence="7 8" key="1">
    <citation type="submission" date="2011-10" db="EMBL/GenBank/DDBJ databases">
        <authorList>
            <person name="Genoscope - CEA"/>
        </authorList>
    </citation>
    <scope>NUCLEOTIDE SEQUENCE [LARGE SCALE GENOMIC DNA]</scope>
    <source>
        <strain evidence="7 8">RCC 1105</strain>
    </source>
</reference>
<keyword evidence="3" id="KW-0862">Zinc</keyword>
<dbReference type="InterPro" id="IPR051804">
    <property type="entry name" value="Carb_Metab_Reg_Kinase/Isom"/>
</dbReference>
<gene>
    <name evidence="7" type="ORF">Bathy04g03450</name>
</gene>
<dbReference type="AlphaFoldDB" id="K8F3P0"/>
<keyword evidence="4" id="KW-0460">Magnesium</keyword>
<dbReference type="CDD" id="cd24067">
    <property type="entry name" value="ASKHA_NBD_ROK_BsFRK-like"/>
    <property type="match status" value="1"/>
</dbReference>
<evidence type="ECO:0000313" key="7">
    <source>
        <dbReference type="EMBL" id="CCO16168.1"/>
    </source>
</evidence>
<dbReference type="OrthoDB" id="10260668at2759"/>
<dbReference type="Gene3D" id="3.30.420.40">
    <property type="match status" value="2"/>
</dbReference>
<organism evidence="7 8">
    <name type="scientific">Bathycoccus prasinos</name>
    <dbReference type="NCBI Taxonomy" id="41875"/>
    <lineage>
        <taxon>Eukaryota</taxon>
        <taxon>Viridiplantae</taxon>
        <taxon>Chlorophyta</taxon>
        <taxon>Mamiellophyceae</taxon>
        <taxon>Mamiellales</taxon>
        <taxon>Bathycoccaceae</taxon>
        <taxon>Bathycoccus</taxon>
    </lineage>
</organism>
<proteinExistence type="predicted"/>
<dbReference type="InterPro" id="IPR049874">
    <property type="entry name" value="ROK_cs"/>
</dbReference>
<dbReference type="PANTHER" id="PTHR42742">
    <property type="entry name" value="TRANSCRIPTIONAL REPRESSOR MPRA"/>
    <property type="match status" value="1"/>
</dbReference>
<evidence type="ECO:0000256" key="4">
    <source>
        <dbReference type="ARBA" id="ARBA00022842"/>
    </source>
</evidence>
<dbReference type="InterPro" id="IPR000600">
    <property type="entry name" value="ROK"/>
</dbReference>
<comment type="cofactor">
    <cofactor evidence="1">
        <name>Mg(2+)</name>
        <dbReference type="ChEBI" id="CHEBI:18420"/>
    </cofactor>
</comment>
<keyword evidence="2" id="KW-0479">Metal-binding</keyword>
<evidence type="ECO:0000313" key="8">
    <source>
        <dbReference type="Proteomes" id="UP000198341"/>
    </source>
</evidence>
<dbReference type="GeneID" id="19016371"/>
<evidence type="ECO:0000256" key="3">
    <source>
        <dbReference type="ARBA" id="ARBA00022833"/>
    </source>
</evidence>
<comment type="catalytic activity">
    <reaction evidence="6">
        <text>D-fructose + ATP = D-fructose 6-phosphate + ADP + H(+)</text>
        <dbReference type="Rhea" id="RHEA:16125"/>
        <dbReference type="ChEBI" id="CHEBI:15378"/>
        <dbReference type="ChEBI" id="CHEBI:30616"/>
        <dbReference type="ChEBI" id="CHEBI:37721"/>
        <dbReference type="ChEBI" id="CHEBI:61527"/>
        <dbReference type="ChEBI" id="CHEBI:456216"/>
        <dbReference type="EC" id="2.7.1.4"/>
    </reaction>
</comment>
<dbReference type="EC" id="2.7.1.4" evidence="5"/>
<keyword evidence="8" id="KW-1185">Reference proteome</keyword>
<dbReference type="SUPFAM" id="SSF53067">
    <property type="entry name" value="Actin-like ATPase domain"/>
    <property type="match status" value="1"/>
</dbReference>
<dbReference type="GO" id="GO:0008865">
    <property type="term" value="F:fructokinase activity"/>
    <property type="evidence" value="ECO:0007669"/>
    <property type="project" value="UniProtKB-EC"/>
</dbReference>
<name>K8F3P0_9CHLO</name>
<evidence type="ECO:0000256" key="5">
    <source>
        <dbReference type="ARBA" id="ARBA00038887"/>
    </source>
</evidence>
<dbReference type="PANTHER" id="PTHR42742:SF3">
    <property type="entry name" value="FRUCTOKINASE"/>
    <property type="match status" value="1"/>
</dbReference>
<protein>
    <recommendedName>
        <fullName evidence="5">fructokinase</fullName>
        <ecNumber evidence="5">2.7.1.4</ecNumber>
    </recommendedName>
</protein>
<dbReference type="EMBL" id="FO082275">
    <property type="protein sequence ID" value="CCO16168.1"/>
    <property type="molecule type" value="Genomic_DNA"/>
</dbReference>
<dbReference type="STRING" id="41875.K8F3P0"/>
<dbReference type="Pfam" id="PF00480">
    <property type="entry name" value="ROK"/>
    <property type="match status" value="1"/>
</dbReference>
<evidence type="ECO:0000256" key="2">
    <source>
        <dbReference type="ARBA" id="ARBA00022723"/>
    </source>
</evidence>
<dbReference type="Proteomes" id="UP000198341">
    <property type="component" value="Chromosome 4"/>
</dbReference>
<evidence type="ECO:0000256" key="1">
    <source>
        <dbReference type="ARBA" id="ARBA00001946"/>
    </source>
</evidence>
<dbReference type="RefSeq" id="XP_007513643.1">
    <property type="nucleotide sequence ID" value="XM_007513581.1"/>
</dbReference>
<dbReference type="eggNOG" id="ENOG502QRD3">
    <property type="taxonomic scope" value="Eukaryota"/>
</dbReference>